<dbReference type="InterPro" id="IPR025110">
    <property type="entry name" value="AMP-bd_C"/>
</dbReference>
<dbReference type="Pfam" id="PF00501">
    <property type="entry name" value="AMP-binding"/>
    <property type="match status" value="1"/>
</dbReference>
<dbReference type="Proteomes" id="UP000242682">
    <property type="component" value="Unassembled WGS sequence"/>
</dbReference>
<dbReference type="AlphaFoldDB" id="A0A2P8H2P3"/>
<dbReference type="Gene3D" id="3.30.300.30">
    <property type="match status" value="1"/>
</dbReference>
<dbReference type="PANTHER" id="PTHR43201">
    <property type="entry name" value="ACYL-COA SYNTHETASE"/>
    <property type="match status" value="1"/>
</dbReference>
<dbReference type="CDD" id="cd05917">
    <property type="entry name" value="FACL_like_2"/>
    <property type="match status" value="1"/>
</dbReference>
<dbReference type="InterPro" id="IPR020845">
    <property type="entry name" value="AMP-binding_CS"/>
</dbReference>
<evidence type="ECO:0000259" key="3">
    <source>
        <dbReference type="Pfam" id="PF00501"/>
    </source>
</evidence>
<dbReference type="PROSITE" id="PS00455">
    <property type="entry name" value="AMP_BINDING"/>
    <property type="match status" value="1"/>
</dbReference>
<proteinExistence type="inferred from homology"/>
<dbReference type="EMBL" id="PYAT01000005">
    <property type="protein sequence ID" value="PSL40485.1"/>
    <property type="molecule type" value="Genomic_DNA"/>
</dbReference>
<evidence type="ECO:0000313" key="6">
    <source>
        <dbReference type="Proteomes" id="UP000242682"/>
    </source>
</evidence>
<comment type="caution">
    <text evidence="5">The sequence shown here is derived from an EMBL/GenBank/DDBJ whole genome shotgun (WGS) entry which is preliminary data.</text>
</comment>
<protein>
    <submittedName>
        <fullName evidence="5">Fatty-acyl-CoA synthase</fullName>
    </submittedName>
</protein>
<name>A0A2P8H2P3_9BACL</name>
<comment type="similarity">
    <text evidence="1">Belongs to the ATP-dependent AMP-binding enzyme family.</text>
</comment>
<evidence type="ECO:0000256" key="2">
    <source>
        <dbReference type="ARBA" id="ARBA00022598"/>
    </source>
</evidence>
<sequence length="548" mass="61399">MAILQKTVGQIVREQAAKHPDTEAYVYPEQGIRKTYREFDEETDQLAKAFIGMGIQKGEHVAIWSDNKREWLLSQFATGKMGAVLVTVNTNYQASELEYLLNQSDATTLILGEEFKGTSYIDILNTVCPELKTARKGAIESSKLPHFKRVILMGENDYPGIFKWSELEALAKGVPDDKFEDRFQSMDPNDVINIQYTSGTTGFPKGVMLTHVNVVNNGRLVGDLMNLTEHDRLCIPVPFFHCFGCVLGTMAAVTHSTTMVIAEQFDAKRVLQMVEDEKCTGLHGVPTMFIAELNHPDFALFDTSTLRTGIMAGSPCPIEVMKKVINDMGATEITIAYGQTESSPVITQTRSDDAIEKRVATVGKPHAEVEVKIVDPATNKPVPIGVPGELCTRGYHIMKGYYKNEEATRNAIDEEGWLHTGDIAVEDEDGYIAITGRIKDMVIRGGENIYPREIEEFLYSHPAVQDVQVVGVPDPKYGEELMAWIILKEGQVLEEEELRSYCTGKISRHKIPRYIEFTKEYPMTASGKIQKFKLRELAIERSQKTEVQ</sequence>
<keyword evidence="6" id="KW-1185">Reference proteome</keyword>
<feature type="domain" description="AMP-dependent synthetase/ligase" evidence="3">
    <location>
        <begin position="13"/>
        <end position="402"/>
    </location>
</feature>
<dbReference type="SUPFAM" id="SSF56801">
    <property type="entry name" value="Acetyl-CoA synthetase-like"/>
    <property type="match status" value="1"/>
</dbReference>
<dbReference type="RefSeq" id="WP_181313626.1">
    <property type="nucleotide sequence ID" value="NZ_PYAT01000005.1"/>
</dbReference>
<evidence type="ECO:0000259" key="4">
    <source>
        <dbReference type="Pfam" id="PF13193"/>
    </source>
</evidence>
<feature type="domain" description="AMP-binding enzyme C-terminal" evidence="4">
    <location>
        <begin position="453"/>
        <end position="528"/>
    </location>
</feature>
<keyword evidence="2" id="KW-0436">Ligase</keyword>
<reference evidence="5 6" key="1">
    <citation type="submission" date="2018-03" db="EMBL/GenBank/DDBJ databases">
        <title>Genomic Encyclopedia of Type Strains, Phase III (KMG-III): the genomes of soil and plant-associated and newly described type strains.</title>
        <authorList>
            <person name="Whitman W."/>
        </authorList>
    </citation>
    <scope>NUCLEOTIDE SEQUENCE [LARGE SCALE GENOMIC DNA]</scope>
    <source>
        <strain evidence="5 6">CGMCC 1.12259</strain>
    </source>
</reference>
<dbReference type="Pfam" id="PF13193">
    <property type="entry name" value="AMP-binding_C"/>
    <property type="match status" value="1"/>
</dbReference>
<dbReference type="Gene3D" id="3.40.50.980">
    <property type="match status" value="2"/>
</dbReference>
<dbReference type="GO" id="GO:0006631">
    <property type="term" value="P:fatty acid metabolic process"/>
    <property type="evidence" value="ECO:0007669"/>
    <property type="project" value="TreeGrafter"/>
</dbReference>
<dbReference type="InterPro" id="IPR045851">
    <property type="entry name" value="AMP-bd_C_sf"/>
</dbReference>
<gene>
    <name evidence="5" type="ORF">B0H99_105263</name>
</gene>
<dbReference type="FunFam" id="3.30.300.30:FF:000008">
    <property type="entry name" value="2,3-dihydroxybenzoate-AMP ligase"/>
    <property type="match status" value="1"/>
</dbReference>
<organism evidence="5 6">
    <name type="scientific">Planomicrobium soli</name>
    <dbReference type="NCBI Taxonomy" id="1176648"/>
    <lineage>
        <taxon>Bacteria</taxon>
        <taxon>Bacillati</taxon>
        <taxon>Bacillota</taxon>
        <taxon>Bacilli</taxon>
        <taxon>Bacillales</taxon>
        <taxon>Caryophanaceae</taxon>
        <taxon>Planomicrobium</taxon>
    </lineage>
</organism>
<dbReference type="FunFam" id="3.40.50.12780:FF:000003">
    <property type="entry name" value="Long-chain-fatty-acid--CoA ligase FadD"/>
    <property type="match status" value="1"/>
</dbReference>
<dbReference type="PANTHER" id="PTHR43201:SF5">
    <property type="entry name" value="MEDIUM-CHAIN ACYL-COA LIGASE ACSF2, MITOCHONDRIAL"/>
    <property type="match status" value="1"/>
</dbReference>
<accession>A0A2P8H2P3</accession>
<evidence type="ECO:0000313" key="5">
    <source>
        <dbReference type="EMBL" id="PSL40485.1"/>
    </source>
</evidence>
<dbReference type="Gene3D" id="2.30.38.10">
    <property type="entry name" value="Luciferase, Domain 3"/>
    <property type="match status" value="1"/>
</dbReference>
<dbReference type="GO" id="GO:0031956">
    <property type="term" value="F:medium-chain fatty acid-CoA ligase activity"/>
    <property type="evidence" value="ECO:0007669"/>
    <property type="project" value="TreeGrafter"/>
</dbReference>
<dbReference type="InterPro" id="IPR000873">
    <property type="entry name" value="AMP-dep_synth/lig_dom"/>
</dbReference>
<evidence type="ECO:0000256" key="1">
    <source>
        <dbReference type="ARBA" id="ARBA00006432"/>
    </source>
</evidence>